<dbReference type="Proteomes" id="UP000315724">
    <property type="component" value="Chromosome"/>
</dbReference>
<dbReference type="Gene3D" id="3.40.50.2300">
    <property type="match status" value="2"/>
</dbReference>
<dbReference type="Pfam" id="PF08448">
    <property type="entry name" value="PAS_4"/>
    <property type="match status" value="2"/>
</dbReference>
<keyword evidence="10" id="KW-0067">ATP-binding</keyword>
<feature type="modified residue" description="4-aspartylphosphate" evidence="17">
    <location>
        <position position="911"/>
    </location>
</feature>
<keyword evidence="18" id="KW-0175">Coiled coil</keyword>
<feature type="modified residue" description="Phosphohistidine" evidence="16">
    <location>
        <position position="1060"/>
    </location>
</feature>
<dbReference type="FunFam" id="1.10.287.130:FF:000002">
    <property type="entry name" value="Two-component osmosensing histidine kinase"/>
    <property type="match status" value="1"/>
</dbReference>
<gene>
    <name evidence="25" type="primary">barA_2</name>
    <name evidence="25" type="ORF">Mal48_19280</name>
</gene>
<evidence type="ECO:0000256" key="13">
    <source>
        <dbReference type="ARBA" id="ARBA00023136"/>
    </source>
</evidence>
<evidence type="ECO:0000256" key="11">
    <source>
        <dbReference type="ARBA" id="ARBA00022989"/>
    </source>
</evidence>
<dbReference type="Pfam" id="PF00512">
    <property type="entry name" value="HisKA"/>
    <property type="match status" value="1"/>
</dbReference>
<evidence type="ECO:0000256" key="16">
    <source>
        <dbReference type="PROSITE-ProRule" id="PRU00110"/>
    </source>
</evidence>
<feature type="domain" description="PAC" evidence="23">
    <location>
        <begin position="277"/>
        <end position="329"/>
    </location>
</feature>
<evidence type="ECO:0000256" key="18">
    <source>
        <dbReference type="SAM" id="Coils"/>
    </source>
</evidence>
<dbReference type="Gene3D" id="3.30.565.10">
    <property type="entry name" value="Histidine kinase-like ATPase, C-terminal domain"/>
    <property type="match status" value="1"/>
</dbReference>
<dbReference type="InterPro" id="IPR036890">
    <property type="entry name" value="HATPase_C_sf"/>
</dbReference>
<evidence type="ECO:0000256" key="9">
    <source>
        <dbReference type="ARBA" id="ARBA00022777"/>
    </source>
</evidence>
<dbReference type="InterPro" id="IPR005467">
    <property type="entry name" value="His_kinase_dom"/>
</dbReference>
<dbReference type="InterPro" id="IPR003661">
    <property type="entry name" value="HisK_dim/P_dom"/>
</dbReference>
<evidence type="ECO:0000256" key="10">
    <source>
        <dbReference type="ARBA" id="ARBA00022840"/>
    </source>
</evidence>
<dbReference type="CDD" id="cd17546">
    <property type="entry name" value="REC_hyHK_CKI1_RcsC-like"/>
    <property type="match status" value="1"/>
</dbReference>
<keyword evidence="12" id="KW-0902">Two-component regulatory system</keyword>
<evidence type="ECO:0000256" key="2">
    <source>
        <dbReference type="ARBA" id="ARBA00004651"/>
    </source>
</evidence>
<keyword evidence="5 17" id="KW-0597">Phosphoprotein</keyword>
<dbReference type="PROSITE" id="PS50109">
    <property type="entry name" value="HIS_KIN"/>
    <property type="match status" value="1"/>
</dbReference>
<dbReference type="SUPFAM" id="SSF55874">
    <property type="entry name" value="ATPase domain of HSP90 chaperone/DNA topoisomerase II/histidine kinase"/>
    <property type="match status" value="1"/>
</dbReference>
<dbReference type="InterPro" id="IPR036097">
    <property type="entry name" value="HisK_dim/P_sf"/>
</dbReference>
<feature type="transmembrane region" description="Helical" evidence="19">
    <location>
        <begin position="76"/>
        <end position="95"/>
    </location>
</feature>
<keyword evidence="6 25" id="KW-0808">Transferase</keyword>
<protein>
    <recommendedName>
        <fullName evidence="15">Sensory/regulatory protein RpfC</fullName>
        <ecNumber evidence="3">2.7.13.3</ecNumber>
    </recommendedName>
</protein>
<dbReference type="InterPro" id="IPR035965">
    <property type="entry name" value="PAS-like_dom_sf"/>
</dbReference>
<evidence type="ECO:0000256" key="8">
    <source>
        <dbReference type="ARBA" id="ARBA00022741"/>
    </source>
</evidence>
<dbReference type="CDD" id="cd00156">
    <property type="entry name" value="REC"/>
    <property type="match status" value="1"/>
</dbReference>
<keyword evidence="8" id="KW-0547">Nucleotide-binding</keyword>
<evidence type="ECO:0000256" key="14">
    <source>
        <dbReference type="ARBA" id="ARBA00064003"/>
    </source>
</evidence>
<dbReference type="NCBIfam" id="TIGR00229">
    <property type="entry name" value="sensory_box"/>
    <property type="match status" value="2"/>
</dbReference>
<dbReference type="EC" id="2.7.13.3" evidence="3"/>
<dbReference type="InterPro" id="IPR013656">
    <property type="entry name" value="PAS_4"/>
</dbReference>
<dbReference type="KEGG" id="tpol:Mal48_19280"/>
<dbReference type="CDD" id="cd00130">
    <property type="entry name" value="PAS"/>
    <property type="match status" value="2"/>
</dbReference>
<evidence type="ECO:0000313" key="25">
    <source>
        <dbReference type="EMBL" id="QDT32681.1"/>
    </source>
</evidence>
<dbReference type="InterPro" id="IPR004358">
    <property type="entry name" value="Sig_transdc_His_kin-like_C"/>
</dbReference>
<feature type="modified residue" description="4-aspartylphosphate" evidence="17">
    <location>
        <position position="770"/>
    </location>
</feature>
<dbReference type="PANTHER" id="PTHR45339:SF1">
    <property type="entry name" value="HYBRID SIGNAL TRANSDUCTION HISTIDINE KINASE J"/>
    <property type="match status" value="1"/>
</dbReference>
<feature type="coiled-coil region" evidence="18">
    <location>
        <begin position="441"/>
        <end position="468"/>
    </location>
</feature>
<keyword evidence="26" id="KW-1185">Reference proteome</keyword>
<evidence type="ECO:0000256" key="5">
    <source>
        <dbReference type="ARBA" id="ARBA00022553"/>
    </source>
</evidence>
<organism evidence="25 26">
    <name type="scientific">Thalassoglobus polymorphus</name>
    <dbReference type="NCBI Taxonomy" id="2527994"/>
    <lineage>
        <taxon>Bacteria</taxon>
        <taxon>Pseudomonadati</taxon>
        <taxon>Planctomycetota</taxon>
        <taxon>Planctomycetia</taxon>
        <taxon>Planctomycetales</taxon>
        <taxon>Planctomycetaceae</taxon>
        <taxon>Thalassoglobus</taxon>
    </lineage>
</organism>
<evidence type="ECO:0000256" key="6">
    <source>
        <dbReference type="ARBA" id="ARBA00022679"/>
    </source>
</evidence>
<dbReference type="SMART" id="SM00091">
    <property type="entry name" value="PAS"/>
    <property type="match status" value="2"/>
</dbReference>
<dbReference type="AlphaFoldDB" id="A0A517QM49"/>
<dbReference type="Gene3D" id="3.30.450.20">
    <property type="entry name" value="PAS domain"/>
    <property type="match status" value="2"/>
</dbReference>
<evidence type="ECO:0000313" key="26">
    <source>
        <dbReference type="Proteomes" id="UP000315724"/>
    </source>
</evidence>
<dbReference type="Gene3D" id="1.10.287.130">
    <property type="match status" value="1"/>
</dbReference>
<dbReference type="SMART" id="SM00086">
    <property type="entry name" value="PAC"/>
    <property type="match status" value="2"/>
</dbReference>
<evidence type="ECO:0000256" key="1">
    <source>
        <dbReference type="ARBA" id="ARBA00000085"/>
    </source>
</evidence>
<dbReference type="GO" id="GO:0000155">
    <property type="term" value="F:phosphorelay sensor kinase activity"/>
    <property type="evidence" value="ECO:0007669"/>
    <property type="project" value="InterPro"/>
</dbReference>
<dbReference type="SMART" id="SM00448">
    <property type="entry name" value="REC"/>
    <property type="match status" value="2"/>
</dbReference>
<feature type="domain" description="PAS" evidence="22">
    <location>
        <begin position="330"/>
        <end position="371"/>
    </location>
</feature>
<sequence>MRGDNAETLFFSCCTRTTDREDCYNRLTSIANNLGESVKMTEQQSQNTFPTVLVSTILLSVGIAVLETLIHRWGTFGEVGISFGLLYVAVLVLAFSSPQKRIILVVAAIVTLLCLFGYAIRPHDWGTKELGQIANTVLTIFVIWTTAILGYQRKVCEEQLRAANVKLDHRIQERTNELQVAFDDLQREVECREKTQAAFENEKMLVDELMSVIPDNIYFKDDKGLYIRINQAKASRSGLSSPDEAIGKSDFDYFPREHALKAQEAEKKILESGNGLIDVEERLVWPDGRVTWVSATKMPLRKPDGTIIGTMGISRDITHHHEIATQLEHERDRLRTLIDHLPDFVFIKDKEGNFVTVNRALTSMYGKKSEQELVGKNDFEFSPRELAQAYRDDDLQVMKTRKPLINREEENLLADGSRRWLLTTKVALTNHRNEVVGLVGIARDITKRKKAEQELQSAKEAAEVANRAKSEFLANMSHEIRTPMNAIIGMSELVLDTELTAQQRDYLETVLNSAESLLGIINDILDFSKIESGRFELESYPIDLREWLGDSVKPLALRAHSKQLELAYHISPEVPPYVRGDALRLRQVIVNLLGNAIKFTHKGEVILDVSVEEDSENQIRLHFRVSDTGVGMTPETQARVFNAFEQADMSTTREFGGTGLGLTISSRLVNLMGGKIWIESKLGKGSTFHFSALFEHATRDEVPKSLRESASLEGLHVLIVDDNKTNRQILNEMCTNWRMDPVAVENVSLAVQQLKEAFNNGTPFDLVITDASMPDVDGFTLAEKIKDDEHLGSTIVMMLTSLDRAEDIRRCEELSIKSYLTKPIKQSDLFDAIMAAVDIDVSSIVDSDASTEEAIPRTRPLKILLAEDSLANQKLAVGLLSKWNHSVTVANNGREAVDAIQSDTFDIVLMDVQMPELDGLGATKEIRALQAENRLPKFPIVAMTAHAMKGDRERCIESGMDEYVSKPVRPLELATVIAKFFNRLPVDEASTSEKPASSPANNSEEQNVLDWDVLLKNTYQDEELAFDVADAFLIESPGIFQKLETAITEKDQSIANRYAHTLKGSLRTLGAPSSELAAQLESLTHEEKWDESEAIYQEFAQIFPRVVEEVKRHLQQKK</sequence>
<comment type="subcellular location">
    <subcellularLocation>
        <location evidence="2">Cell membrane</location>
        <topology evidence="2">Multi-pass membrane protein</topology>
    </subcellularLocation>
</comment>
<evidence type="ECO:0000256" key="7">
    <source>
        <dbReference type="ARBA" id="ARBA00022692"/>
    </source>
</evidence>
<dbReference type="Pfam" id="PF02518">
    <property type="entry name" value="HATPase_c"/>
    <property type="match status" value="1"/>
</dbReference>
<dbReference type="SUPFAM" id="SSF52172">
    <property type="entry name" value="CheY-like"/>
    <property type="match status" value="2"/>
</dbReference>
<feature type="transmembrane region" description="Helical" evidence="19">
    <location>
        <begin position="49"/>
        <end position="70"/>
    </location>
</feature>
<dbReference type="InterPro" id="IPR000014">
    <property type="entry name" value="PAS"/>
</dbReference>
<dbReference type="GO" id="GO:0005524">
    <property type="term" value="F:ATP binding"/>
    <property type="evidence" value="ECO:0007669"/>
    <property type="project" value="UniProtKB-KW"/>
</dbReference>
<dbReference type="GO" id="GO:0005886">
    <property type="term" value="C:plasma membrane"/>
    <property type="evidence" value="ECO:0007669"/>
    <property type="project" value="UniProtKB-SubCell"/>
</dbReference>
<evidence type="ECO:0000256" key="4">
    <source>
        <dbReference type="ARBA" id="ARBA00022475"/>
    </source>
</evidence>
<accession>A0A517QM49</accession>
<dbReference type="Gene3D" id="1.20.120.160">
    <property type="entry name" value="HPT domain"/>
    <property type="match status" value="1"/>
</dbReference>
<dbReference type="PRINTS" id="PR00344">
    <property type="entry name" value="BCTRLSENSOR"/>
</dbReference>
<dbReference type="PROSITE" id="PS50894">
    <property type="entry name" value="HPT"/>
    <property type="match status" value="1"/>
</dbReference>
<feature type="domain" description="HPt" evidence="24">
    <location>
        <begin position="1021"/>
        <end position="1117"/>
    </location>
</feature>
<feature type="transmembrane region" description="Helical" evidence="19">
    <location>
        <begin position="102"/>
        <end position="120"/>
    </location>
</feature>
<dbReference type="InterPro" id="IPR036641">
    <property type="entry name" value="HPT_dom_sf"/>
</dbReference>
<evidence type="ECO:0000259" key="22">
    <source>
        <dbReference type="PROSITE" id="PS50112"/>
    </source>
</evidence>
<reference evidence="25 26" key="1">
    <citation type="submission" date="2019-02" db="EMBL/GenBank/DDBJ databases">
        <title>Deep-cultivation of Planctomycetes and their phenomic and genomic characterization uncovers novel biology.</title>
        <authorList>
            <person name="Wiegand S."/>
            <person name="Jogler M."/>
            <person name="Boedeker C."/>
            <person name="Pinto D."/>
            <person name="Vollmers J."/>
            <person name="Rivas-Marin E."/>
            <person name="Kohn T."/>
            <person name="Peeters S.H."/>
            <person name="Heuer A."/>
            <person name="Rast P."/>
            <person name="Oberbeckmann S."/>
            <person name="Bunk B."/>
            <person name="Jeske O."/>
            <person name="Meyerdierks A."/>
            <person name="Storesund J.E."/>
            <person name="Kallscheuer N."/>
            <person name="Luecker S."/>
            <person name="Lage O.M."/>
            <person name="Pohl T."/>
            <person name="Merkel B.J."/>
            <person name="Hornburger P."/>
            <person name="Mueller R.-W."/>
            <person name="Bruemmer F."/>
            <person name="Labrenz M."/>
            <person name="Spormann A.M."/>
            <person name="Op den Camp H."/>
            <person name="Overmann J."/>
            <person name="Amann R."/>
            <person name="Jetten M.S.M."/>
            <person name="Mascher T."/>
            <person name="Medema M.H."/>
            <person name="Devos D.P."/>
            <person name="Kaster A.-K."/>
            <person name="Ovreas L."/>
            <person name="Rohde M."/>
            <person name="Galperin M.Y."/>
            <person name="Jogler C."/>
        </authorList>
    </citation>
    <scope>NUCLEOTIDE SEQUENCE [LARGE SCALE GENOMIC DNA]</scope>
    <source>
        <strain evidence="25 26">Mal48</strain>
    </source>
</reference>
<name>A0A517QM49_9PLAN</name>
<keyword evidence="4" id="KW-1003">Cell membrane</keyword>
<dbReference type="InterPro" id="IPR000700">
    <property type="entry name" value="PAS-assoc_C"/>
</dbReference>
<evidence type="ECO:0000256" key="12">
    <source>
        <dbReference type="ARBA" id="ARBA00023012"/>
    </source>
</evidence>
<keyword evidence="9 25" id="KW-0418">Kinase</keyword>
<dbReference type="FunFam" id="3.30.565.10:FF:000010">
    <property type="entry name" value="Sensor histidine kinase RcsC"/>
    <property type="match status" value="1"/>
</dbReference>
<dbReference type="InterPro" id="IPR001610">
    <property type="entry name" value="PAC"/>
</dbReference>
<keyword evidence="13 19" id="KW-0472">Membrane</keyword>
<evidence type="ECO:0000259" key="20">
    <source>
        <dbReference type="PROSITE" id="PS50109"/>
    </source>
</evidence>
<feature type="domain" description="Response regulatory" evidence="21">
    <location>
        <begin position="716"/>
        <end position="837"/>
    </location>
</feature>
<dbReference type="PANTHER" id="PTHR45339">
    <property type="entry name" value="HYBRID SIGNAL TRANSDUCTION HISTIDINE KINASE J"/>
    <property type="match status" value="1"/>
</dbReference>
<evidence type="ECO:0000256" key="19">
    <source>
        <dbReference type="SAM" id="Phobius"/>
    </source>
</evidence>
<dbReference type="SUPFAM" id="SSF47226">
    <property type="entry name" value="Histidine-containing phosphotransfer domain, HPT domain"/>
    <property type="match status" value="1"/>
</dbReference>
<comment type="catalytic activity">
    <reaction evidence="1">
        <text>ATP + protein L-histidine = ADP + protein N-phospho-L-histidine.</text>
        <dbReference type="EC" id="2.7.13.3"/>
    </reaction>
</comment>
<dbReference type="PROSITE" id="PS50112">
    <property type="entry name" value="PAS"/>
    <property type="match status" value="1"/>
</dbReference>
<dbReference type="InterPro" id="IPR008207">
    <property type="entry name" value="Sig_transdc_His_kin_Hpt_dom"/>
</dbReference>
<keyword evidence="7 19" id="KW-0812">Transmembrane</keyword>
<dbReference type="CDD" id="cd00082">
    <property type="entry name" value="HisKA"/>
    <property type="match status" value="1"/>
</dbReference>
<dbReference type="OrthoDB" id="9762493at2"/>
<evidence type="ECO:0000256" key="17">
    <source>
        <dbReference type="PROSITE-ProRule" id="PRU00169"/>
    </source>
</evidence>
<dbReference type="CDD" id="cd00088">
    <property type="entry name" value="HPT"/>
    <property type="match status" value="1"/>
</dbReference>
<evidence type="ECO:0000259" key="21">
    <source>
        <dbReference type="PROSITE" id="PS50110"/>
    </source>
</evidence>
<dbReference type="Pfam" id="PF00072">
    <property type="entry name" value="Response_reg"/>
    <property type="match status" value="2"/>
</dbReference>
<dbReference type="SUPFAM" id="SSF47384">
    <property type="entry name" value="Homodimeric domain of signal transducing histidine kinase"/>
    <property type="match status" value="1"/>
</dbReference>
<dbReference type="PROSITE" id="PS50110">
    <property type="entry name" value="RESPONSE_REGULATORY"/>
    <property type="match status" value="2"/>
</dbReference>
<comment type="subunit">
    <text evidence="14">At low DSF concentrations, interacts with RpfF.</text>
</comment>
<dbReference type="PROSITE" id="PS50113">
    <property type="entry name" value="PAC"/>
    <property type="match status" value="2"/>
</dbReference>
<keyword evidence="11 19" id="KW-1133">Transmembrane helix</keyword>
<dbReference type="SUPFAM" id="SSF55785">
    <property type="entry name" value="PYP-like sensor domain (PAS domain)"/>
    <property type="match status" value="2"/>
</dbReference>
<evidence type="ECO:0000256" key="3">
    <source>
        <dbReference type="ARBA" id="ARBA00012438"/>
    </source>
</evidence>
<dbReference type="SMART" id="SM00387">
    <property type="entry name" value="HATPase_c"/>
    <property type="match status" value="1"/>
</dbReference>
<proteinExistence type="predicted"/>
<evidence type="ECO:0000259" key="24">
    <source>
        <dbReference type="PROSITE" id="PS50894"/>
    </source>
</evidence>
<dbReference type="InterPro" id="IPR011006">
    <property type="entry name" value="CheY-like_superfamily"/>
</dbReference>
<dbReference type="InterPro" id="IPR003594">
    <property type="entry name" value="HATPase_dom"/>
</dbReference>
<feature type="domain" description="PAC" evidence="23">
    <location>
        <begin position="405"/>
        <end position="457"/>
    </location>
</feature>
<evidence type="ECO:0000259" key="23">
    <source>
        <dbReference type="PROSITE" id="PS50113"/>
    </source>
</evidence>
<feature type="domain" description="Histidine kinase" evidence="20">
    <location>
        <begin position="475"/>
        <end position="696"/>
    </location>
</feature>
<dbReference type="CDD" id="cd16922">
    <property type="entry name" value="HATPase_EvgS-ArcB-TorS-like"/>
    <property type="match status" value="1"/>
</dbReference>
<dbReference type="SMART" id="SM00388">
    <property type="entry name" value="HisKA"/>
    <property type="match status" value="1"/>
</dbReference>
<feature type="domain" description="Response regulatory" evidence="21">
    <location>
        <begin position="862"/>
        <end position="981"/>
    </location>
</feature>
<dbReference type="InterPro" id="IPR001789">
    <property type="entry name" value="Sig_transdc_resp-reg_receiver"/>
</dbReference>
<evidence type="ECO:0000256" key="15">
    <source>
        <dbReference type="ARBA" id="ARBA00068150"/>
    </source>
</evidence>
<dbReference type="EMBL" id="CP036267">
    <property type="protein sequence ID" value="QDT32681.1"/>
    <property type="molecule type" value="Genomic_DNA"/>
</dbReference>
<dbReference type="Pfam" id="PF01627">
    <property type="entry name" value="Hpt"/>
    <property type="match status" value="1"/>
</dbReference>